<feature type="non-terminal residue" evidence="11">
    <location>
        <position position="1"/>
    </location>
</feature>
<dbReference type="GO" id="GO:0009328">
    <property type="term" value="C:phenylalanine-tRNA ligase complex"/>
    <property type="evidence" value="ECO:0007669"/>
    <property type="project" value="TreeGrafter"/>
</dbReference>
<evidence type="ECO:0000313" key="12">
    <source>
        <dbReference type="Proteomes" id="UP000259173"/>
    </source>
</evidence>
<dbReference type="InterPro" id="IPR041616">
    <property type="entry name" value="PheRS_beta_core"/>
</dbReference>
<dbReference type="InterPro" id="IPR045864">
    <property type="entry name" value="aa-tRNA-synth_II/BPL/LPL"/>
</dbReference>
<evidence type="ECO:0000256" key="9">
    <source>
        <dbReference type="ARBA" id="ARBA00023146"/>
    </source>
</evidence>
<dbReference type="SUPFAM" id="SSF56037">
    <property type="entry name" value="PheT/TilS domain"/>
    <property type="match status" value="1"/>
</dbReference>
<evidence type="ECO:0000256" key="8">
    <source>
        <dbReference type="ARBA" id="ARBA00022917"/>
    </source>
</evidence>
<protein>
    <recommendedName>
        <fullName evidence="2">phenylalanine--tRNA ligase</fullName>
        <ecNumber evidence="2">6.1.1.20</ecNumber>
    </recommendedName>
</protein>
<dbReference type="GO" id="GO:0004826">
    <property type="term" value="F:phenylalanine-tRNA ligase activity"/>
    <property type="evidence" value="ECO:0007669"/>
    <property type="project" value="UniProtKB-EC"/>
</dbReference>
<dbReference type="SUPFAM" id="SSF46955">
    <property type="entry name" value="Putative DNA-binding domain"/>
    <property type="match status" value="1"/>
</dbReference>
<dbReference type="SUPFAM" id="SSF55681">
    <property type="entry name" value="Class II aaRS and biotin synthetases"/>
    <property type="match status" value="1"/>
</dbReference>
<evidence type="ECO:0000313" key="11">
    <source>
        <dbReference type="EMBL" id="HAE95083.1"/>
    </source>
</evidence>
<dbReference type="SMART" id="SM00873">
    <property type="entry name" value="B3_4"/>
    <property type="match status" value="1"/>
</dbReference>
<dbReference type="PROSITE" id="PS51483">
    <property type="entry name" value="B5"/>
    <property type="match status" value="1"/>
</dbReference>
<keyword evidence="5" id="KW-0547">Nucleotide-binding</keyword>
<feature type="non-terminal residue" evidence="11">
    <location>
        <position position="291"/>
    </location>
</feature>
<dbReference type="PANTHER" id="PTHR10947">
    <property type="entry name" value="PHENYLALANYL-TRNA SYNTHETASE BETA CHAIN AND LEUCINE-RICH REPEAT-CONTAINING PROTEIN 47"/>
    <property type="match status" value="1"/>
</dbReference>
<keyword evidence="3 11" id="KW-0436">Ligase</keyword>
<name>A0A3B9L3N5_9PROT</name>
<sequence length="291" mass="31290">ISLDRARPLHAYDAAKLSGPVVARLGRKGEKLAALDGKTYDISEEMCVIADDSGAIGLGGVMGGESTAVSDETVDVFIESAWFDPLRTARTGRATGIHSDARYRFERGVDPHSCMDGLNLAIALIVEYGGGVVSKPNLAGEAPVNTKKVTFYPADVERLTGLSVKPADMRRMLKDLEFGIEDAGDAWYLTPPTFRFDMEQSADIVEEVARLVGFDQLPTTSLPAPEGGVKAITTPMQARVRAARRVMASRGFLEAVSWSFMAKDDAALFGKTSDALVVANPVASDLDYMRP</sequence>
<keyword evidence="8" id="KW-0648">Protein biosynthesis</keyword>
<evidence type="ECO:0000256" key="1">
    <source>
        <dbReference type="ARBA" id="ARBA00001946"/>
    </source>
</evidence>
<dbReference type="InterPro" id="IPR009061">
    <property type="entry name" value="DNA-bd_dom_put_sf"/>
</dbReference>
<dbReference type="Pfam" id="PF17759">
    <property type="entry name" value="tRNA_synthFbeta"/>
    <property type="match status" value="1"/>
</dbReference>
<dbReference type="GO" id="GO:0003723">
    <property type="term" value="F:RNA binding"/>
    <property type="evidence" value="ECO:0007669"/>
    <property type="project" value="InterPro"/>
</dbReference>
<evidence type="ECO:0000256" key="7">
    <source>
        <dbReference type="ARBA" id="ARBA00022842"/>
    </source>
</evidence>
<dbReference type="Gene3D" id="3.30.56.10">
    <property type="match status" value="1"/>
</dbReference>
<comment type="cofactor">
    <cofactor evidence="1">
        <name>Mg(2+)</name>
        <dbReference type="ChEBI" id="CHEBI:18420"/>
    </cofactor>
</comment>
<evidence type="ECO:0000256" key="3">
    <source>
        <dbReference type="ARBA" id="ARBA00022598"/>
    </source>
</evidence>
<dbReference type="GO" id="GO:0006432">
    <property type="term" value="P:phenylalanyl-tRNA aminoacylation"/>
    <property type="evidence" value="ECO:0007669"/>
    <property type="project" value="InterPro"/>
</dbReference>
<keyword evidence="4" id="KW-0479">Metal-binding</keyword>
<gene>
    <name evidence="11" type="ORF">DCG65_11010</name>
</gene>
<dbReference type="Pfam" id="PF03484">
    <property type="entry name" value="B5"/>
    <property type="match status" value="1"/>
</dbReference>
<comment type="caution">
    <text evidence="11">The sequence shown here is derived from an EMBL/GenBank/DDBJ whole genome shotgun (WGS) entry which is preliminary data.</text>
</comment>
<dbReference type="GO" id="GO:0000287">
    <property type="term" value="F:magnesium ion binding"/>
    <property type="evidence" value="ECO:0007669"/>
    <property type="project" value="InterPro"/>
</dbReference>
<dbReference type="Gene3D" id="3.30.930.10">
    <property type="entry name" value="Bira Bifunctional Protein, Domain 2"/>
    <property type="match status" value="1"/>
</dbReference>
<dbReference type="EMBL" id="DMBR01000336">
    <property type="protein sequence ID" value="HAE95083.1"/>
    <property type="molecule type" value="Genomic_DNA"/>
</dbReference>
<organism evidence="11 12">
    <name type="scientific">Hyphomonas atlantica</name>
    <dbReference type="NCBI Taxonomy" id="1280948"/>
    <lineage>
        <taxon>Bacteria</taxon>
        <taxon>Pseudomonadati</taxon>
        <taxon>Pseudomonadota</taxon>
        <taxon>Alphaproteobacteria</taxon>
        <taxon>Hyphomonadales</taxon>
        <taxon>Hyphomonadaceae</taxon>
        <taxon>Hyphomonas</taxon>
    </lineage>
</organism>
<keyword evidence="6" id="KW-0067">ATP-binding</keyword>
<evidence type="ECO:0000256" key="5">
    <source>
        <dbReference type="ARBA" id="ARBA00022741"/>
    </source>
</evidence>
<dbReference type="Proteomes" id="UP000259173">
    <property type="component" value="Unassembled WGS sequence"/>
</dbReference>
<dbReference type="InterPro" id="IPR005146">
    <property type="entry name" value="B3/B4_tRNA-bd"/>
</dbReference>
<dbReference type="InterPro" id="IPR005147">
    <property type="entry name" value="tRNA_synthase_B5-dom"/>
</dbReference>
<dbReference type="InterPro" id="IPR045060">
    <property type="entry name" value="Phe-tRNA-ligase_IIc_bsu"/>
</dbReference>
<evidence type="ECO:0000259" key="10">
    <source>
        <dbReference type="PROSITE" id="PS51483"/>
    </source>
</evidence>
<dbReference type="GO" id="GO:0005524">
    <property type="term" value="F:ATP binding"/>
    <property type="evidence" value="ECO:0007669"/>
    <property type="project" value="UniProtKB-KW"/>
</dbReference>
<proteinExistence type="predicted"/>
<feature type="domain" description="B5" evidence="10">
    <location>
        <begin position="144"/>
        <end position="219"/>
    </location>
</feature>
<dbReference type="Gene3D" id="3.50.40.10">
    <property type="entry name" value="Phenylalanyl-trna Synthetase, Chain B, domain 3"/>
    <property type="match status" value="1"/>
</dbReference>
<keyword evidence="9" id="KW-0030">Aminoacyl-tRNA synthetase</keyword>
<reference evidence="11 12" key="1">
    <citation type="journal article" date="2018" name="Nat. Biotechnol.">
        <title>A standardized bacterial taxonomy based on genome phylogeny substantially revises the tree of life.</title>
        <authorList>
            <person name="Parks D.H."/>
            <person name="Chuvochina M."/>
            <person name="Waite D.W."/>
            <person name="Rinke C."/>
            <person name="Skarshewski A."/>
            <person name="Chaumeil P.A."/>
            <person name="Hugenholtz P."/>
        </authorList>
    </citation>
    <scope>NUCLEOTIDE SEQUENCE [LARGE SCALE GENOMIC DNA]</scope>
    <source>
        <strain evidence="11">UBA8557</strain>
    </source>
</reference>
<dbReference type="Pfam" id="PF03483">
    <property type="entry name" value="B3_4"/>
    <property type="match status" value="1"/>
</dbReference>
<accession>A0A3B9L3N5</accession>
<dbReference type="AlphaFoldDB" id="A0A3B9L3N5"/>
<evidence type="ECO:0000256" key="2">
    <source>
        <dbReference type="ARBA" id="ARBA00012814"/>
    </source>
</evidence>
<dbReference type="SMART" id="SM00874">
    <property type="entry name" value="B5"/>
    <property type="match status" value="1"/>
</dbReference>
<dbReference type="EC" id="6.1.1.20" evidence="2"/>
<evidence type="ECO:0000256" key="4">
    <source>
        <dbReference type="ARBA" id="ARBA00022723"/>
    </source>
</evidence>
<dbReference type="InterPro" id="IPR020825">
    <property type="entry name" value="Phe-tRNA_synthase-like_B3/B4"/>
</dbReference>
<evidence type="ECO:0000256" key="6">
    <source>
        <dbReference type="ARBA" id="ARBA00022840"/>
    </source>
</evidence>
<dbReference type="PANTHER" id="PTHR10947:SF0">
    <property type="entry name" value="PHENYLALANINE--TRNA LIGASE BETA SUBUNIT"/>
    <property type="match status" value="1"/>
</dbReference>
<keyword evidence="7" id="KW-0460">Magnesium</keyword>